<feature type="domain" description="Cathepsin propeptide inhibitor" evidence="1">
    <location>
        <begin position="197"/>
        <end position="247"/>
    </location>
</feature>
<accession>A0AA41SG01</accession>
<sequence length="300" mass="34922">MNKLKGIVATLSRPSSFNRARSVSFSSGAAEFVPFKPKIPKIFQVTDKDRESDENLMDLYGRWMRHFKRITTDIDEKNRRFQTFKDKVMRMDLEQHCILSMFSDSTREECANWLGCNLPPPTAQGQGTQGMNMGEWRAKAKLEGRDVETDEEMEQRLFGQVSSCSSAKFVPFKPKILESFQVTDKDRESEENLMDLYGRWMRHFGRITTDIDEKNRRFQTFRSKVMRMDLEQHCILSMFSDSTREECANWLGCKLPPPTAQGQGTQGMNMGEWRPKAKLEDRDVETHQGMERRLFGPVEL</sequence>
<organism evidence="2 3">
    <name type="scientific">Papaver nudicaule</name>
    <name type="common">Iceland poppy</name>
    <dbReference type="NCBI Taxonomy" id="74823"/>
    <lineage>
        <taxon>Eukaryota</taxon>
        <taxon>Viridiplantae</taxon>
        <taxon>Streptophyta</taxon>
        <taxon>Embryophyta</taxon>
        <taxon>Tracheophyta</taxon>
        <taxon>Spermatophyta</taxon>
        <taxon>Magnoliopsida</taxon>
        <taxon>Ranunculales</taxon>
        <taxon>Papaveraceae</taxon>
        <taxon>Papaveroideae</taxon>
        <taxon>Papaver</taxon>
    </lineage>
</organism>
<dbReference type="InterPro" id="IPR013201">
    <property type="entry name" value="Prot_inhib_I29"/>
</dbReference>
<proteinExistence type="predicted"/>
<name>A0AA41SG01_PAPNU</name>
<dbReference type="SMART" id="SM00848">
    <property type="entry name" value="Inhibitor_I29"/>
    <property type="match status" value="2"/>
</dbReference>
<gene>
    <name evidence="2" type="ORF">MKW94_005440</name>
</gene>
<dbReference type="InterPro" id="IPR038765">
    <property type="entry name" value="Papain-like_cys_pep_sf"/>
</dbReference>
<keyword evidence="3" id="KW-1185">Reference proteome</keyword>
<dbReference type="Gene3D" id="1.10.287.2250">
    <property type="match status" value="2"/>
</dbReference>
<dbReference type="SUPFAM" id="SSF54001">
    <property type="entry name" value="Cysteine proteinases"/>
    <property type="match status" value="1"/>
</dbReference>
<evidence type="ECO:0000313" key="3">
    <source>
        <dbReference type="Proteomes" id="UP001177140"/>
    </source>
</evidence>
<protein>
    <recommendedName>
        <fullName evidence="1">Cathepsin propeptide inhibitor domain-containing protein</fullName>
    </recommendedName>
</protein>
<dbReference type="EMBL" id="JAJJMA010152340">
    <property type="protein sequence ID" value="MCL7035009.1"/>
    <property type="molecule type" value="Genomic_DNA"/>
</dbReference>
<dbReference type="Proteomes" id="UP001177140">
    <property type="component" value="Unassembled WGS sequence"/>
</dbReference>
<comment type="caution">
    <text evidence="2">The sequence shown here is derived from an EMBL/GenBank/DDBJ whole genome shotgun (WGS) entry which is preliminary data.</text>
</comment>
<reference evidence="2" key="1">
    <citation type="submission" date="2022-03" db="EMBL/GenBank/DDBJ databases">
        <title>A functionally conserved STORR gene fusion in Papaver species that diverged 16.8 million years ago.</title>
        <authorList>
            <person name="Catania T."/>
        </authorList>
    </citation>
    <scope>NUCLEOTIDE SEQUENCE</scope>
    <source>
        <strain evidence="2">S-191538</strain>
    </source>
</reference>
<dbReference type="AlphaFoldDB" id="A0AA41SG01"/>
<evidence type="ECO:0000259" key="1">
    <source>
        <dbReference type="SMART" id="SM00848"/>
    </source>
</evidence>
<feature type="domain" description="Cathepsin propeptide inhibitor" evidence="1">
    <location>
        <begin position="60"/>
        <end position="110"/>
    </location>
</feature>
<evidence type="ECO:0000313" key="2">
    <source>
        <dbReference type="EMBL" id="MCL7035009.1"/>
    </source>
</evidence>